<dbReference type="InterPro" id="IPR036514">
    <property type="entry name" value="SGNH_hydro_sf"/>
</dbReference>
<feature type="domain" description="SGNH hydrolase-type esterase" evidence="2">
    <location>
        <begin position="77"/>
        <end position="268"/>
    </location>
</feature>
<name>A0A1G8AXN6_9BACI</name>
<feature type="region of interest" description="Disordered" evidence="1">
    <location>
        <begin position="1"/>
        <end position="27"/>
    </location>
</feature>
<dbReference type="PANTHER" id="PTHR30383">
    <property type="entry name" value="THIOESTERASE 1/PROTEASE 1/LYSOPHOSPHOLIPASE L1"/>
    <property type="match status" value="1"/>
</dbReference>
<accession>A0A1G8AXN6</accession>
<dbReference type="EMBL" id="FNDK01000003">
    <property type="protein sequence ID" value="SDH25583.1"/>
    <property type="molecule type" value="Genomic_DNA"/>
</dbReference>
<gene>
    <name evidence="3" type="ORF">SAMN05192534_10357</name>
</gene>
<organism evidence="3 4">
    <name type="scientific">Alteribacillus persepolensis</name>
    <dbReference type="NCBI Taxonomy" id="568899"/>
    <lineage>
        <taxon>Bacteria</taxon>
        <taxon>Bacillati</taxon>
        <taxon>Bacillota</taxon>
        <taxon>Bacilli</taxon>
        <taxon>Bacillales</taxon>
        <taxon>Bacillaceae</taxon>
        <taxon>Alteribacillus</taxon>
    </lineage>
</organism>
<keyword evidence="4" id="KW-1185">Reference proteome</keyword>
<proteinExistence type="predicted"/>
<evidence type="ECO:0000313" key="4">
    <source>
        <dbReference type="Proteomes" id="UP000199163"/>
    </source>
</evidence>
<evidence type="ECO:0000259" key="2">
    <source>
        <dbReference type="Pfam" id="PF13472"/>
    </source>
</evidence>
<dbReference type="AlphaFoldDB" id="A0A1G8AXN6"/>
<protein>
    <submittedName>
        <fullName evidence="3">Lysophospholipase L1</fullName>
    </submittedName>
</protein>
<dbReference type="CDD" id="cd04506">
    <property type="entry name" value="SGNH_hydrolase_YpmR_like"/>
    <property type="match status" value="1"/>
</dbReference>
<dbReference type="InterPro" id="IPR013830">
    <property type="entry name" value="SGNH_hydro"/>
</dbReference>
<dbReference type="SUPFAM" id="SSF52266">
    <property type="entry name" value="SGNH hydrolase"/>
    <property type="match status" value="1"/>
</dbReference>
<dbReference type="GO" id="GO:0004622">
    <property type="term" value="F:phosphatidylcholine lysophospholipase activity"/>
    <property type="evidence" value="ECO:0007669"/>
    <property type="project" value="TreeGrafter"/>
</dbReference>
<dbReference type="Pfam" id="PF13472">
    <property type="entry name" value="Lipase_GDSL_2"/>
    <property type="match status" value="1"/>
</dbReference>
<dbReference type="InterPro" id="IPR051532">
    <property type="entry name" value="Ester_Hydrolysis_Enzymes"/>
</dbReference>
<sequence length="292" mass="32666">MTSAAGEDSSRPFSSVSQPLDHPKKHTPMDEYHAKEAVETASVSQSSMIENHVQTAVAEMVQEHRSEHIDTSVNMVAIGDSLTQGVGDATNNEGYIGILERIISSSSVPPVNFTIENYGKRGNRTDQLVQRMQEPEISTSIKNADVILITIGANDIMHIFRSNLQNLTYDVFADASADYENRLEEVFETIRAKNEDASVYLVGLFNPFHLYFDHIPELNQIVKDWNEIGNDITAEDEQAAFIPLDDVFQSADESYFAEDNFHPSSKGYVEIAKRVFEYIKPEVLPAEGEDTQ</sequence>
<dbReference type="Proteomes" id="UP000199163">
    <property type="component" value="Unassembled WGS sequence"/>
</dbReference>
<dbReference type="STRING" id="568899.SAMN05192534_10357"/>
<evidence type="ECO:0000313" key="3">
    <source>
        <dbReference type="EMBL" id="SDH25583.1"/>
    </source>
</evidence>
<dbReference type="Gene3D" id="3.40.50.1110">
    <property type="entry name" value="SGNH hydrolase"/>
    <property type="match status" value="1"/>
</dbReference>
<evidence type="ECO:0000256" key="1">
    <source>
        <dbReference type="SAM" id="MobiDB-lite"/>
    </source>
</evidence>
<reference evidence="3 4" key="1">
    <citation type="submission" date="2016-10" db="EMBL/GenBank/DDBJ databases">
        <authorList>
            <person name="de Groot N.N."/>
        </authorList>
    </citation>
    <scope>NUCLEOTIDE SEQUENCE [LARGE SCALE GENOMIC DNA]</scope>
    <source>
        <strain evidence="3 4">DSM 21632</strain>
    </source>
</reference>
<dbReference type="PANTHER" id="PTHR30383:SF27">
    <property type="entry name" value="SPORE GERMINATION LIPASE LIPC"/>
    <property type="match status" value="1"/>
</dbReference>